<dbReference type="GO" id="GO:0019825">
    <property type="term" value="F:oxygen binding"/>
    <property type="evidence" value="ECO:0007669"/>
    <property type="project" value="InterPro"/>
</dbReference>
<accession>E3HPI5</accession>
<organism evidence="2 3">
    <name type="scientific">Achromobacter xylosoxidans (strain A8)</name>
    <dbReference type="NCBI Taxonomy" id="762376"/>
    <lineage>
        <taxon>Bacteria</taxon>
        <taxon>Pseudomonadati</taxon>
        <taxon>Pseudomonadota</taxon>
        <taxon>Betaproteobacteria</taxon>
        <taxon>Burkholderiales</taxon>
        <taxon>Alcaligenaceae</taxon>
        <taxon>Achromobacter</taxon>
    </lineage>
</organism>
<reference evidence="2 3" key="1">
    <citation type="journal article" date="2011" name="J. Bacteriol.">
        <title>Complete genome sequence of the haloaromatic acid-degrading bacterium Achromobacter xylosoxidans A8.</title>
        <authorList>
            <person name="Strnad H."/>
            <person name="Ridl J."/>
            <person name="Paces J."/>
            <person name="Kolar M."/>
            <person name="Vlcek C."/>
            <person name="Paces V."/>
        </authorList>
    </citation>
    <scope>NUCLEOTIDE SEQUENCE [LARGE SCALE GENOMIC DNA]</scope>
    <source>
        <strain evidence="2 3">A8</strain>
    </source>
</reference>
<proteinExistence type="predicted"/>
<dbReference type="InterPro" id="IPR015392">
    <property type="entry name" value="TehB/YeaR-like_dom"/>
</dbReference>
<dbReference type="SUPFAM" id="SSF51197">
    <property type="entry name" value="Clavaminate synthase-like"/>
    <property type="match status" value="1"/>
</dbReference>
<dbReference type="KEGG" id="axy:AXYL_01332"/>
<evidence type="ECO:0000313" key="2">
    <source>
        <dbReference type="EMBL" id="ADP14670.1"/>
    </source>
</evidence>
<dbReference type="Gene3D" id="1.10.490.10">
    <property type="entry name" value="Globins"/>
    <property type="match status" value="1"/>
</dbReference>
<sequence>MTFVIGAAAVRVGQCGQILSPAPMSESVPPPAPVPAAPPITEADIRQLVHRFYAQVRRDQTLGPIFNSRVADWDHHLDLLCDFWSALLLGTRRFKGAPIPAHARIPDLSWPLFQRWLALFHGVTGGLGRPALQAQADAMAERIAAKLWSVWQQRQDLPSLPDSLPEGVRPYRDSPVFTPDNLPAGLRTAHTTKAGTWGLLKVHAGVLRYTLDDPPHAVAVLTAGQQVLIEPQVRHHVAFELPGSFQITFCRADGPEDAA</sequence>
<gene>
    <name evidence="2" type="ordered locus">AXYL_01332</name>
</gene>
<dbReference type="eggNOG" id="COG3615">
    <property type="taxonomic scope" value="Bacteria"/>
</dbReference>
<name>E3HPI5_ACHXA</name>
<dbReference type="Pfam" id="PF09313">
    <property type="entry name" value="TehB-like"/>
    <property type="match status" value="1"/>
</dbReference>
<dbReference type="SUPFAM" id="SSF46458">
    <property type="entry name" value="Globin-like"/>
    <property type="match status" value="1"/>
</dbReference>
<evidence type="ECO:0000259" key="1">
    <source>
        <dbReference type="Pfam" id="PF09313"/>
    </source>
</evidence>
<dbReference type="EMBL" id="CP002287">
    <property type="protein sequence ID" value="ADP14670.1"/>
    <property type="molecule type" value="Genomic_DNA"/>
</dbReference>
<dbReference type="InterPro" id="IPR009050">
    <property type="entry name" value="Globin-like_sf"/>
</dbReference>
<dbReference type="InterPro" id="IPR012292">
    <property type="entry name" value="Globin/Proto"/>
</dbReference>
<dbReference type="GO" id="GO:0020037">
    <property type="term" value="F:heme binding"/>
    <property type="evidence" value="ECO:0007669"/>
    <property type="project" value="InterPro"/>
</dbReference>
<protein>
    <submittedName>
        <fullName evidence="2">Bacterial-like globin family protein 1</fullName>
    </submittedName>
</protein>
<dbReference type="InterPro" id="IPR014710">
    <property type="entry name" value="RmlC-like_jellyroll"/>
</dbReference>
<evidence type="ECO:0000313" key="3">
    <source>
        <dbReference type="Proteomes" id="UP000006876"/>
    </source>
</evidence>
<dbReference type="eggNOG" id="COG2346">
    <property type="taxonomic scope" value="Bacteria"/>
</dbReference>
<dbReference type="STRING" id="762376.AXYL_01332"/>
<dbReference type="AlphaFoldDB" id="E3HPI5"/>
<feature type="domain" description="TehB/YeaR-like" evidence="1">
    <location>
        <begin position="173"/>
        <end position="239"/>
    </location>
</feature>
<dbReference type="Gene3D" id="2.60.120.10">
    <property type="entry name" value="Jelly Rolls"/>
    <property type="match status" value="1"/>
</dbReference>
<dbReference type="Proteomes" id="UP000006876">
    <property type="component" value="Chromosome"/>
</dbReference>
<dbReference type="HOGENOM" id="CLU_1168647_0_0_4"/>
<dbReference type="CDD" id="cd08916">
    <property type="entry name" value="TrHb3_P"/>
    <property type="match status" value="1"/>
</dbReference>
<dbReference type="RefSeq" id="WP_013392018.1">
    <property type="nucleotide sequence ID" value="NC_014640.1"/>
</dbReference>